<evidence type="ECO:0000256" key="8">
    <source>
        <dbReference type="ARBA" id="ARBA00034617"/>
    </source>
</evidence>
<comment type="caution">
    <text evidence="16">The sequence shown here is derived from an EMBL/GenBank/DDBJ whole genome shotgun (WGS) entry which is preliminary data.</text>
</comment>
<keyword evidence="3 12" id="KW-0378">Hydrolase</keyword>
<evidence type="ECO:0000256" key="9">
    <source>
        <dbReference type="ARBA" id="ARBA00034808"/>
    </source>
</evidence>
<evidence type="ECO:0000313" key="16">
    <source>
        <dbReference type="EMBL" id="RRG22596.1"/>
    </source>
</evidence>
<dbReference type="GO" id="GO:0003677">
    <property type="term" value="F:DNA binding"/>
    <property type="evidence" value="ECO:0007669"/>
    <property type="project" value="UniProtKB-KW"/>
</dbReference>
<dbReference type="Pfam" id="PF21196">
    <property type="entry name" value="PcrA_UvrD_tudor"/>
    <property type="match status" value="1"/>
</dbReference>
<dbReference type="OrthoDB" id="9810135at2"/>
<feature type="binding site" evidence="12">
    <location>
        <begin position="26"/>
        <end position="33"/>
    </location>
    <ligand>
        <name>ATP</name>
        <dbReference type="ChEBI" id="CHEBI:30616"/>
    </ligand>
</feature>
<dbReference type="RefSeq" id="WP_125030223.1">
    <property type="nucleotide sequence ID" value="NZ_JAPXVP010000001.1"/>
</dbReference>
<evidence type="ECO:0000256" key="1">
    <source>
        <dbReference type="ARBA" id="ARBA00009922"/>
    </source>
</evidence>
<dbReference type="EC" id="5.6.2.4" evidence="9"/>
<feature type="region of interest" description="Disordered" evidence="13">
    <location>
        <begin position="660"/>
        <end position="713"/>
    </location>
</feature>
<dbReference type="PROSITE" id="PS51198">
    <property type="entry name" value="UVRD_HELICASE_ATP_BIND"/>
    <property type="match status" value="1"/>
</dbReference>
<feature type="domain" description="UvrD-like helicase C-terminal" evidence="15">
    <location>
        <begin position="291"/>
        <end position="572"/>
    </location>
</feature>
<dbReference type="InterPro" id="IPR014016">
    <property type="entry name" value="UvrD-like_ATP-bd"/>
</dbReference>
<reference evidence="16 17" key="1">
    <citation type="submission" date="2018-07" db="EMBL/GenBank/DDBJ databases">
        <title>Draft genome sequence of Ancylomarina sp. M1P.</title>
        <authorList>
            <person name="Yadav S."/>
            <person name="Villanueva L."/>
            <person name="Damste J.S.S."/>
        </authorList>
    </citation>
    <scope>NUCLEOTIDE SEQUENCE [LARGE SCALE GENOMIC DNA]</scope>
    <source>
        <strain evidence="16 17">M1P</strain>
    </source>
</reference>
<dbReference type="InterPro" id="IPR027417">
    <property type="entry name" value="P-loop_NTPase"/>
</dbReference>
<keyword evidence="7" id="KW-0413">Isomerase</keyword>
<evidence type="ECO:0000256" key="10">
    <source>
        <dbReference type="ARBA" id="ARBA00034923"/>
    </source>
</evidence>
<dbReference type="InterPro" id="IPR013986">
    <property type="entry name" value="DExx_box_DNA_helicase_dom_sf"/>
</dbReference>
<dbReference type="Gene3D" id="1.10.486.10">
    <property type="entry name" value="PCRA, domain 4"/>
    <property type="match status" value="1"/>
</dbReference>
<keyword evidence="5 12" id="KW-0067">ATP-binding</keyword>
<accession>A0A425Y3Q7</accession>
<evidence type="ECO:0000259" key="14">
    <source>
        <dbReference type="PROSITE" id="PS51198"/>
    </source>
</evidence>
<evidence type="ECO:0000256" key="12">
    <source>
        <dbReference type="PROSITE-ProRule" id="PRU00560"/>
    </source>
</evidence>
<feature type="domain" description="UvrD-like helicase ATP-binding" evidence="14">
    <location>
        <begin position="5"/>
        <end position="290"/>
    </location>
</feature>
<dbReference type="CDD" id="cd17932">
    <property type="entry name" value="DEXQc_UvrD"/>
    <property type="match status" value="1"/>
</dbReference>
<protein>
    <recommendedName>
        <fullName evidence="9">DNA 3'-5' helicase</fullName>
        <ecNumber evidence="9">5.6.2.4</ecNumber>
    </recommendedName>
    <alternativeName>
        <fullName evidence="10">DNA 3'-5' helicase II</fullName>
    </alternativeName>
</protein>
<evidence type="ECO:0000256" key="6">
    <source>
        <dbReference type="ARBA" id="ARBA00023125"/>
    </source>
</evidence>
<evidence type="ECO:0000256" key="11">
    <source>
        <dbReference type="ARBA" id="ARBA00048988"/>
    </source>
</evidence>
<evidence type="ECO:0000256" key="2">
    <source>
        <dbReference type="ARBA" id="ARBA00022741"/>
    </source>
</evidence>
<dbReference type="GO" id="GO:0033202">
    <property type="term" value="C:DNA helicase complex"/>
    <property type="evidence" value="ECO:0007669"/>
    <property type="project" value="TreeGrafter"/>
</dbReference>
<dbReference type="PANTHER" id="PTHR11070">
    <property type="entry name" value="UVRD / RECB / PCRA DNA HELICASE FAMILY MEMBER"/>
    <property type="match status" value="1"/>
</dbReference>
<dbReference type="InterPro" id="IPR000212">
    <property type="entry name" value="DNA_helicase_UvrD/REP"/>
</dbReference>
<feature type="compositionally biased region" description="Polar residues" evidence="13">
    <location>
        <begin position="694"/>
        <end position="704"/>
    </location>
</feature>
<evidence type="ECO:0000256" key="13">
    <source>
        <dbReference type="SAM" id="MobiDB-lite"/>
    </source>
</evidence>
<feature type="compositionally biased region" description="Basic and acidic residues" evidence="13">
    <location>
        <begin position="667"/>
        <end position="678"/>
    </location>
</feature>
<dbReference type="Pfam" id="PF00580">
    <property type="entry name" value="UvrD-helicase"/>
    <property type="match status" value="1"/>
</dbReference>
<evidence type="ECO:0000313" key="17">
    <source>
        <dbReference type="Proteomes" id="UP000285794"/>
    </source>
</evidence>
<dbReference type="GO" id="GO:0000725">
    <property type="term" value="P:recombinational repair"/>
    <property type="evidence" value="ECO:0007669"/>
    <property type="project" value="TreeGrafter"/>
</dbReference>
<dbReference type="Gene3D" id="3.40.50.300">
    <property type="entry name" value="P-loop containing nucleotide triphosphate hydrolases"/>
    <property type="match status" value="2"/>
</dbReference>
<comment type="catalytic activity">
    <reaction evidence="11">
        <text>ATP + H2O = ADP + phosphate + H(+)</text>
        <dbReference type="Rhea" id="RHEA:13065"/>
        <dbReference type="ChEBI" id="CHEBI:15377"/>
        <dbReference type="ChEBI" id="CHEBI:15378"/>
        <dbReference type="ChEBI" id="CHEBI:30616"/>
        <dbReference type="ChEBI" id="CHEBI:43474"/>
        <dbReference type="ChEBI" id="CHEBI:456216"/>
        <dbReference type="EC" id="5.6.2.4"/>
    </reaction>
</comment>
<dbReference type="InterPro" id="IPR014017">
    <property type="entry name" value="DNA_helicase_UvrD-like_C"/>
</dbReference>
<organism evidence="16 17">
    <name type="scientific">Ancylomarina euxinus</name>
    <dbReference type="NCBI Taxonomy" id="2283627"/>
    <lineage>
        <taxon>Bacteria</taxon>
        <taxon>Pseudomonadati</taxon>
        <taxon>Bacteroidota</taxon>
        <taxon>Bacteroidia</taxon>
        <taxon>Marinilabiliales</taxon>
        <taxon>Marinifilaceae</taxon>
        <taxon>Ancylomarina</taxon>
    </lineage>
</organism>
<dbReference type="GO" id="GO:0005829">
    <property type="term" value="C:cytosol"/>
    <property type="evidence" value="ECO:0007669"/>
    <property type="project" value="TreeGrafter"/>
</dbReference>
<dbReference type="Pfam" id="PF13361">
    <property type="entry name" value="UvrD_C"/>
    <property type="match status" value="1"/>
</dbReference>
<gene>
    <name evidence="16" type="ORF">DWB61_07225</name>
</gene>
<evidence type="ECO:0000256" key="3">
    <source>
        <dbReference type="ARBA" id="ARBA00022801"/>
    </source>
</evidence>
<evidence type="ECO:0000259" key="15">
    <source>
        <dbReference type="PROSITE" id="PS51217"/>
    </source>
</evidence>
<dbReference type="PROSITE" id="PS51217">
    <property type="entry name" value="UVRD_HELICASE_CTER"/>
    <property type="match status" value="1"/>
</dbReference>
<keyword evidence="2 12" id="KW-0547">Nucleotide-binding</keyword>
<dbReference type="PANTHER" id="PTHR11070:SF2">
    <property type="entry name" value="ATP-DEPENDENT DNA HELICASE SRS2"/>
    <property type="match status" value="1"/>
</dbReference>
<dbReference type="CDD" id="cd18807">
    <property type="entry name" value="SF1_C_UvrD"/>
    <property type="match status" value="1"/>
</dbReference>
<dbReference type="Proteomes" id="UP000285794">
    <property type="component" value="Unassembled WGS sequence"/>
</dbReference>
<dbReference type="GO" id="GO:0043138">
    <property type="term" value="F:3'-5' DNA helicase activity"/>
    <property type="evidence" value="ECO:0007669"/>
    <property type="project" value="UniProtKB-EC"/>
</dbReference>
<name>A0A425Y3Q7_9BACT</name>
<comment type="catalytic activity">
    <reaction evidence="8">
        <text>Couples ATP hydrolysis with the unwinding of duplex DNA by translocating in the 3'-5' direction.</text>
        <dbReference type="EC" id="5.6.2.4"/>
    </reaction>
</comment>
<dbReference type="SUPFAM" id="SSF52540">
    <property type="entry name" value="P-loop containing nucleoside triphosphate hydrolases"/>
    <property type="match status" value="1"/>
</dbReference>
<evidence type="ECO:0000256" key="5">
    <source>
        <dbReference type="ARBA" id="ARBA00022840"/>
    </source>
</evidence>
<dbReference type="EMBL" id="QQWG01000005">
    <property type="protein sequence ID" value="RRG22596.1"/>
    <property type="molecule type" value="Genomic_DNA"/>
</dbReference>
<dbReference type="GO" id="GO:0016887">
    <property type="term" value="F:ATP hydrolysis activity"/>
    <property type="evidence" value="ECO:0007669"/>
    <property type="project" value="RHEA"/>
</dbReference>
<dbReference type="AlphaFoldDB" id="A0A425Y3Q7"/>
<evidence type="ECO:0000256" key="7">
    <source>
        <dbReference type="ARBA" id="ARBA00023235"/>
    </source>
</evidence>
<dbReference type="Gene3D" id="1.10.10.160">
    <property type="match status" value="1"/>
</dbReference>
<evidence type="ECO:0000256" key="4">
    <source>
        <dbReference type="ARBA" id="ARBA00022806"/>
    </source>
</evidence>
<keyword evidence="17" id="KW-1185">Reference proteome</keyword>
<sequence>MNYLNDLNPVQREAVEKTEGPSLVIAGAGSGKTRVLTYRIAHLLSKGVRPYTILALTFTNKAAREMKERIGHIVGSEQAQALWMGTFHSTFAKILRYEAEHLGFDSNFTIYDTQDSKNLLRSIIKEMKLDDKVYKANDVLNRISSAKNNLVTAMAYSQNSAAQEIDASNRRPLTAEIYKRYSHRCRQANAMDFDDLLLQTNILFKNVPEVLAKYQDKFRYILVDEYQDTNYSQYLIVKRLAEQHKNVSVVGDDAQSIYSFRGAKIENILNFRNDYPNYQLFKLEQNYRSTKIIVNAANSVIKKNQGQIKKESFSEKEGGENIKVIKAMTDHEEGYIIANDIFETKMRNRLKFEDFAILYRTNAQSRIFEESLRKLNLPYKIYGGLSFYQRKEIKDLLSYFRMAINPNDEEAIKRVINYPKRGIGATTIGKLQEAATSTGQSMWNIICGLNERPYGLNAGTISKLMKFANLVNGFAMKVEHESAFELASRVSTETGIIKELYNDRSPEGVSRHENIQELLNAIQDFTQIALEEDRENRLANYLEDVALLTDHDNEKDEDRNKVSMMTIHSSKGLEFPYLYVVGMEEDLFPSKLSTTSTHELEEERRLFYVALTRAQDRVSLSFAKARYKWGDMSYPRPSRFIKEIDPQYIDFSYEQEPEFSGFGSRISESDSSHERVASESRFQQKKKPGARPKLSQSTPRLRSTGHSETDSHFAASDASTIQAGMHIEHQRFGKGKVLHLEGEAPNIKATVFFQNVGQKQLLLKFAKLKIV</sequence>
<keyword evidence="4 12" id="KW-0347">Helicase</keyword>
<proteinExistence type="inferred from homology"/>
<keyword evidence="6" id="KW-0238">DNA-binding</keyword>
<comment type="similarity">
    <text evidence="1">Belongs to the helicase family. UvrD subfamily.</text>
</comment>
<dbReference type="GO" id="GO:0005524">
    <property type="term" value="F:ATP binding"/>
    <property type="evidence" value="ECO:0007669"/>
    <property type="project" value="UniProtKB-UniRule"/>
</dbReference>